<dbReference type="InterPro" id="IPR014347">
    <property type="entry name" value="Tautomerase/MIF_sf"/>
</dbReference>
<gene>
    <name evidence="2" type="ORF">A5710_19320</name>
</gene>
<comment type="caution">
    <text evidence="2">The sequence shown here is derived from an EMBL/GenBank/DDBJ whole genome shotgun (WGS) entry which is preliminary data.</text>
</comment>
<dbReference type="Gene3D" id="3.30.429.10">
    <property type="entry name" value="Macrophage Migration Inhibitory Factor"/>
    <property type="match status" value="1"/>
</dbReference>
<dbReference type="RefSeq" id="WP_064923813.1">
    <property type="nucleotide sequence ID" value="NZ_LZJK01000146.1"/>
</dbReference>
<dbReference type="AlphaFoldDB" id="A0A1A2Y0U0"/>
<organism evidence="2 3">
    <name type="scientific">Mycolicibacter sinensis (strain JDM601)</name>
    <name type="common">Mycobacterium sinense</name>
    <dbReference type="NCBI Taxonomy" id="875328"/>
    <lineage>
        <taxon>Bacteria</taxon>
        <taxon>Bacillati</taxon>
        <taxon>Actinomycetota</taxon>
        <taxon>Actinomycetes</taxon>
        <taxon>Mycobacteriales</taxon>
        <taxon>Mycobacteriaceae</taxon>
        <taxon>Mycolicibacter</taxon>
    </lineage>
</organism>
<protein>
    <submittedName>
        <fullName evidence="2">Cis-3-chloroacrylic acid dehalogenase</fullName>
    </submittedName>
</protein>
<feature type="domain" description="Tautomerase cis-CaaD-like" evidence="1">
    <location>
        <begin position="1"/>
        <end position="132"/>
    </location>
</feature>
<dbReference type="OrthoDB" id="118855at2"/>
<dbReference type="Pfam" id="PF14832">
    <property type="entry name" value="Tautomerase_3"/>
    <property type="match status" value="1"/>
</dbReference>
<evidence type="ECO:0000313" key="2">
    <source>
        <dbReference type="EMBL" id="OBI30937.1"/>
    </source>
</evidence>
<evidence type="ECO:0000259" key="1">
    <source>
        <dbReference type="Pfam" id="PF14832"/>
    </source>
</evidence>
<dbReference type="InterPro" id="IPR028116">
    <property type="entry name" value="Cis-CaaD-like"/>
</dbReference>
<proteinExistence type="predicted"/>
<dbReference type="EMBL" id="LZKG01000065">
    <property type="protein sequence ID" value="OBI30937.1"/>
    <property type="molecule type" value="Genomic_DNA"/>
</dbReference>
<name>A0A1A2Y0U0_MYCSD</name>
<dbReference type="Proteomes" id="UP000093943">
    <property type="component" value="Unassembled WGS sequence"/>
</dbReference>
<accession>A0A1A2Y0U0</accession>
<reference evidence="3" key="1">
    <citation type="submission" date="2016-06" db="EMBL/GenBank/DDBJ databases">
        <authorList>
            <person name="Sutton G."/>
            <person name="Brinkac L."/>
            <person name="Sanka R."/>
            <person name="Adams M."/>
            <person name="Lau E."/>
            <person name="Sam S."/>
            <person name="Sreng N."/>
            <person name="Him V."/>
            <person name="Kerleguer A."/>
            <person name="Cheng S."/>
        </authorList>
    </citation>
    <scope>NUCLEOTIDE SEQUENCE [LARGE SCALE GENOMIC DNA]</scope>
    <source>
        <strain evidence="3">E1876</strain>
    </source>
</reference>
<dbReference type="SUPFAM" id="SSF55331">
    <property type="entry name" value="Tautomerase/MIF"/>
    <property type="match status" value="1"/>
</dbReference>
<sequence length="141" mass="15170">MPVYRCYSPAGLLSRSAKAAVAEGITTIHTHATGAPRLYVNVLFHEIPDGNCFVAGKPAAYSYVFGLIRHGRDLPTRQAMLAELSRMWARVTGQSEAEILVALTETDPANAMEAGAILPEPGDEEQWLAANRTILTGDTST</sequence>
<evidence type="ECO:0000313" key="3">
    <source>
        <dbReference type="Proteomes" id="UP000093943"/>
    </source>
</evidence>